<feature type="transmembrane region" description="Helical" evidence="11">
    <location>
        <begin position="451"/>
        <end position="476"/>
    </location>
</feature>
<comment type="caution">
    <text evidence="14">The sequence shown here is derived from an EMBL/GenBank/DDBJ whole genome shotgun (WGS) entry which is preliminary data.</text>
</comment>
<dbReference type="GO" id="GO:0017119">
    <property type="term" value="C:Golgi transport complex"/>
    <property type="evidence" value="ECO:0007669"/>
    <property type="project" value="TreeGrafter"/>
</dbReference>
<feature type="transmembrane region" description="Helical" evidence="11">
    <location>
        <begin position="319"/>
        <end position="341"/>
    </location>
</feature>
<dbReference type="Proteomes" id="UP001139887">
    <property type="component" value="Unassembled WGS sequence"/>
</dbReference>
<feature type="non-terminal residue" evidence="14">
    <location>
        <position position="1003"/>
    </location>
</feature>
<dbReference type="GO" id="GO:0007030">
    <property type="term" value="P:Golgi organization"/>
    <property type="evidence" value="ECO:0007669"/>
    <property type="project" value="TreeGrafter"/>
</dbReference>
<feature type="region of interest" description="Disordered" evidence="10">
    <location>
        <begin position="1"/>
        <end position="43"/>
    </location>
</feature>
<evidence type="ECO:0000256" key="5">
    <source>
        <dbReference type="ARBA" id="ARBA00022448"/>
    </source>
</evidence>
<keyword evidence="5" id="KW-0813">Transport</keyword>
<keyword evidence="7" id="KW-0333">Golgi apparatus</keyword>
<feature type="compositionally biased region" description="Low complexity" evidence="10">
    <location>
        <begin position="1"/>
        <end position="18"/>
    </location>
</feature>
<comment type="subcellular location">
    <subcellularLocation>
        <location evidence="2">Golgi apparatus membrane</location>
        <topology evidence="2">Peripheral membrane protein</topology>
    </subcellularLocation>
    <subcellularLocation>
        <location evidence="1">Membrane</location>
        <topology evidence="1">Multi-pass membrane protein</topology>
    </subcellularLocation>
</comment>
<dbReference type="PANTHER" id="PTHR13302:SF8">
    <property type="entry name" value="CONSERVED OLIGOMERIC GOLGI COMPLEX SUBUNIT 3"/>
    <property type="match status" value="1"/>
</dbReference>
<evidence type="ECO:0000256" key="9">
    <source>
        <dbReference type="ARBA" id="ARBA00031339"/>
    </source>
</evidence>
<keyword evidence="15" id="KW-1185">Reference proteome</keyword>
<dbReference type="PANTHER" id="PTHR13302">
    <property type="entry name" value="CONSERVED OLIGOMERIC GOLGI COMPLEX COMPONENT 3"/>
    <property type="match status" value="1"/>
</dbReference>
<reference evidence="14" key="1">
    <citation type="submission" date="2022-07" db="EMBL/GenBank/DDBJ databases">
        <title>Phylogenomic reconstructions and comparative analyses of Kickxellomycotina fungi.</title>
        <authorList>
            <person name="Reynolds N.K."/>
            <person name="Stajich J.E."/>
            <person name="Barry K."/>
            <person name="Grigoriev I.V."/>
            <person name="Crous P."/>
            <person name="Smith M.E."/>
        </authorList>
    </citation>
    <scope>NUCLEOTIDE SEQUENCE</scope>
    <source>
        <strain evidence="14">NRRL 1566</strain>
    </source>
</reference>
<dbReference type="EMBL" id="JANBUW010000562">
    <property type="protein sequence ID" value="KAJ2846348.1"/>
    <property type="molecule type" value="Genomic_DNA"/>
</dbReference>
<dbReference type="InterPro" id="IPR036259">
    <property type="entry name" value="MFS_trans_sf"/>
</dbReference>
<dbReference type="GO" id="GO:0005801">
    <property type="term" value="C:cis-Golgi network"/>
    <property type="evidence" value="ECO:0007669"/>
    <property type="project" value="InterPro"/>
</dbReference>
<feature type="transmembrane region" description="Helical" evidence="11">
    <location>
        <begin position="362"/>
        <end position="380"/>
    </location>
</feature>
<dbReference type="OrthoDB" id="6499973at2759"/>
<sequence length="1003" mass="110045">MSFRSILSPSPSPIVSQPTANGSERLSQQHRQGNKVRSNSRQASLGNLFSDAWIAQPAKTRKPSGGKSQVAKAARVNSRQQPMYDIPLDAHLETQAKPLPRQRAFSDSSDSTIAAVEANEKHKRRGSSGNWEFHRLDSKRGWWVVLWAFMACFVSLSTLINYPIYEAYYINTTRESGALEDTNQGEGNLPRQTYLSTYVVLIGTLMSGFAALGSLGAGIASDVLGLRICALVGTLVLSLGLLSSAFLDRLWALCITQGVVSGIGIAMMAMPAYTAPSHWFERYRAVATGTAVAGTGLGVLALTPAYQAILRDRGLAVCLYVQTIITLVLGIGSSLGLRMRIDMPNQKPAFSKMKWRKVLSDLRVWALMTMAFFAAAARFAQLLCLPMFARAAGVEADTGGILYVMGAALFLGMIVGGAGADKTGYIAGIGLSELVLGIFTLVLYTPSSSVAPLYAFSAVFGLTTGTLAAVLPAAIAQMFGTTRLATSTGLVLAACAPALLATTPAALKFLHLLDKGSSTAWLSGISGVFSVIAGTIGMLLPVLQRRYIPMSPVPRKPPTNVDVLPESIETTAQFLEWYGRVESQLAAEQDAESHAYAERLRLRKRQCGRMVEETDHIERALCELREELERVNEQSSGVQEACSEQQARGAQLAQMSQEISKQLSVYQSLAPIAQLFNAPGDAVCLDPEFLPSLQRIEEATEFIAKHQSARDSELYLMRFAQCRTRGLTLIKMHAQREFRRLGTQLSMKEKSADVHVRFRTAAVQLRPLLEALQQHGQRDDGGTAQQVLIDVQQAYFMVRMSWLRNHVPHTLQVIEGEHGEDEAGMLRDWCAFMMNVCADERRLYTEMFGQEAALLLLREHEDQAMALFHEQVRPRIIRKADVESLAMLSLTLLTYQRPPASSDGDDSQLDAFYAAIAAVLQDAQQRLAFRAQAYVRSEISGYRLDRKDALAALEALRTSGKFVWEYPPVERLRWLAAQIGGCLDDEVQRGLTDEALAACKQNI</sequence>
<dbReference type="Pfam" id="PF04136">
    <property type="entry name" value="COG3_N"/>
    <property type="match status" value="1"/>
</dbReference>
<gene>
    <name evidence="14" type="primary">COG3</name>
    <name evidence="14" type="ORF">IWW36_004396</name>
</gene>
<feature type="transmembrane region" description="Helical" evidence="11">
    <location>
        <begin position="400"/>
        <end position="418"/>
    </location>
</feature>
<evidence type="ECO:0000259" key="13">
    <source>
        <dbReference type="Pfam" id="PF20671"/>
    </source>
</evidence>
<evidence type="ECO:0000256" key="3">
    <source>
        <dbReference type="ARBA" id="ARBA00009936"/>
    </source>
</evidence>
<accession>A0A9W8I3E9</accession>
<name>A0A9W8I3E9_9FUNG</name>
<proteinExistence type="inferred from homology"/>
<comment type="similarity">
    <text evidence="3">Belongs to the COG3 family.</text>
</comment>
<feature type="domain" description="Conserved oligomeric Golgi complex subunit 3 C-terminal" evidence="13">
    <location>
        <begin position="754"/>
        <end position="1002"/>
    </location>
</feature>
<protein>
    <recommendedName>
        <fullName evidence="4">Conserved oligomeric Golgi complex subunit 3</fullName>
    </recommendedName>
    <alternativeName>
        <fullName evidence="9">Component of oligomeric Golgi complex 3</fullName>
    </alternativeName>
</protein>
<dbReference type="Gene3D" id="1.20.1250.20">
    <property type="entry name" value="MFS general substrate transporter like domains"/>
    <property type="match status" value="2"/>
</dbReference>
<feature type="compositionally biased region" description="Polar residues" evidence="10">
    <location>
        <begin position="19"/>
        <end position="43"/>
    </location>
</feature>
<dbReference type="SUPFAM" id="SSF103473">
    <property type="entry name" value="MFS general substrate transporter"/>
    <property type="match status" value="1"/>
</dbReference>
<dbReference type="Pfam" id="PF20671">
    <property type="entry name" value="COG3_C"/>
    <property type="match status" value="1"/>
</dbReference>
<dbReference type="Pfam" id="PF07690">
    <property type="entry name" value="MFS_1"/>
    <property type="match status" value="1"/>
</dbReference>
<evidence type="ECO:0000256" key="2">
    <source>
        <dbReference type="ARBA" id="ARBA00004395"/>
    </source>
</evidence>
<dbReference type="GO" id="GO:0022857">
    <property type="term" value="F:transmembrane transporter activity"/>
    <property type="evidence" value="ECO:0007669"/>
    <property type="project" value="InterPro"/>
</dbReference>
<keyword evidence="8 11" id="KW-0472">Membrane</keyword>
<feature type="transmembrane region" description="Helical" evidence="11">
    <location>
        <begin position="195"/>
        <end position="217"/>
    </location>
</feature>
<dbReference type="AlphaFoldDB" id="A0A9W8I3E9"/>
<keyword evidence="6" id="KW-0653">Protein transport</keyword>
<dbReference type="GO" id="GO:0006886">
    <property type="term" value="P:intracellular protein transport"/>
    <property type="evidence" value="ECO:0007669"/>
    <property type="project" value="InterPro"/>
</dbReference>
<evidence type="ECO:0000256" key="7">
    <source>
        <dbReference type="ARBA" id="ARBA00023034"/>
    </source>
</evidence>
<feature type="transmembrane region" description="Helical" evidence="11">
    <location>
        <begin position="285"/>
        <end position="307"/>
    </location>
</feature>
<evidence type="ECO:0000256" key="11">
    <source>
        <dbReference type="SAM" id="Phobius"/>
    </source>
</evidence>
<feature type="domain" description="Conserved oligomeric Golgi complex subunit 3 N-terminal" evidence="12">
    <location>
        <begin position="596"/>
        <end position="739"/>
    </location>
</feature>
<evidence type="ECO:0000259" key="12">
    <source>
        <dbReference type="Pfam" id="PF04136"/>
    </source>
</evidence>
<evidence type="ECO:0000256" key="8">
    <source>
        <dbReference type="ARBA" id="ARBA00023136"/>
    </source>
</evidence>
<evidence type="ECO:0000313" key="15">
    <source>
        <dbReference type="Proteomes" id="UP001139887"/>
    </source>
</evidence>
<feature type="transmembrane region" description="Helical" evidence="11">
    <location>
        <begin position="142"/>
        <end position="165"/>
    </location>
</feature>
<evidence type="ECO:0000256" key="4">
    <source>
        <dbReference type="ARBA" id="ARBA00020976"/>
    </source>
</evidence>
<dbReference type="GO" id="GO:0000139">
    <property type="term" value="C:Golgi membrane"/>
    <property type="evidence" value="ECO:0007669"/>
    <property type="project" value="UniProtKB-SubCell"/>
</dbReference>
<feature type="transmembrane region" description="Helical" evidence="11">
    <location>
        <begin position="224"/>
        <end position="244"/>
    </location>
</feature>
<feature type="transmembrane region" description="Helical" evidence="11">
    <location>
        <begin position="488"/>
        <end position="507"/>
    </location>
</feature>
<organism evidence="14 15">
    <name type="scientific">Coemansia brasiliensis</name>
    <dbReference type="NCBI Taxonomy" id="2650707"/>
    <lineage>
        <taxon>Eukaryota</taxon>
        <taxon>Fungi</taxon>
        <taxon>Fungi incertae sedis</taxon>
        <taxon>Zoopagomycota</taxon>
        <taxon>Kickxellomycotina</taxon>
        <taxon>Kickxellomycetes</taxon>
        <taxon>Kickxellales</taxon>
        <taxon>Kickxellaceae</taxon>
        <taxon>Coemansia</taxon>
    </lineage>
</organism>
<dbReference type="GO" id="GO:0006891">
    <property type="term" value="P:intra-Golgi vesicle-mediated transport"/>
    <property type="evidence" value="ECO:0007669"/>
    <property type="project" value="TreeGrafter"/>
</dbReference>
<dbReference type="InterPro" id="IPR048320">
    <property type="entry name" value="COG3_N"/>
</dbReference>
<evidence type="ECO:0000256" key="10">
    <source>
        <dbReference type="SAM" id="MobiDB-lite"/>
    </source>
</evidence>
<feature type="transmembrane region" description="Helical" evidence="11">
    <location>
        <begin position="425"/>
        <end position="445"/>
    </location>
</feature>
<dbReference type="InterPro" id="IPR011701">
    <property type="entry name" value="MFS"/>
</dbReference>
<feature type="transmembrane region" description="Helical" evidence="11">
    <location>
        <begin position="250"/>
        <end position="273"/>
    </location>
</feature>
<evidence type="ECO:0000256" key="6">
    <source>
        <dbReference type="ARBA" id="ARBA00022927"/>
    </source>
</evidence>
<dbReference type="InterPro" id="IPR007265">
    <property type="entry name" value="COG_su3"/>
</dbReference>
<evidence type="ECO:0000313" key="14">
    <source>
        <dbReference type="EMBL" id="KAJ2846348.1"/>
    </source>
</evidence>
<evidence type="ECO:0000256" key="1">
    <source>
        <dbReference type="ARBA" id="ARBA00004141"/>
    </source>
</evidence>
<keyword evidence="11" id="KW-1133">Transmembrane helix</keyword>
<feature type="transmembrane region" description="Helical" evidence="11">
    <location>
        <begin position="519"/>
        <end position="543"/>
    </location>
</feature>
<keyword evidence="11" id="KW-0812">Transmembrane</keyword>
<dbReference type="InterPro" id="IPR048685">
    <property type="entry name" value="COG3_C"/>
</dbReference>